<protein>
    <submittedName>
        <fullName evidence="1">Uncharacterized protein YktA, UPF0223 family</fullName>
    </submittedName>
</protein>
<dbReference type="Pfam" id="PF05256">
    <property type="entry name" value="UPF0223"/>
    <property type="match status" value="1"/>
</dbReference>
<proteinExistence type="predicted"/>
<accession>A0A1G9ZR20</accession>
<dbReference type="AlphaFoldDB" id="A0A1G9ZR20"/>
<keyword evidence="2" id="KW-1185">Reference proteome</keyword>
<evidence type="ECO:0000313" key="1">
    <source>
        <dbReference type="EMBL" id="SDN23670.1"/>
    </source>
</evidence>
<reference evidence="2" key="1">
    <citation type="submission" date="2016-10" db="EMBL/GenBank/DDBJ databases">
        <authorList>
            <person name="Varghese N."/>
            <person name="Submissions S."/>
        </authorList>
    </citation>
    <scope>NUCLEOTIDE SEQUENCE [LARGE SCALE GENOMIC DNA]</scope>
    <source>
        <strain evidence="2">CGMCC 1.10369</strain>
    </source>
</reference>
<dbReference type="InterPro" id="IPR023324">
    <property type="entry name" value="BH2638-like_sf"/>
</dbReference>
<dbReference type="OrthoDB" id="1649074at2"/>
<gene>
    <name evidence="1" type="ORF">SAMN04488053_101206</name>
</gene>
<sequence length="91" mass="10701">MSKDIYFPISMNWSKEEVIDIVNFFEAVNKAYGKGVDRAVLLTLYNHFKKIVPSKSEEKQHFKEYQEQTGQSPYHVVKKAKEMEDGNILRM</sequence>
<dbReference type="PIRSF" id="PIRSF037260">
    <property type="entry name" value="UPF0223"/>
    <property type="match status" value="1"/>
</dbReference>
<organism evidence="1 2">
    <name type="scientific">Alkalicoccus daliensis</name>
    <dbReference type="NCBI Taxonomy" id="745820"/>
    <lineage>
        <taxon>Bacteria</taxon>
        <taxon>Bacillati</taxon>
        <taxon>Bacillota</taxon>
        <taxon>Bacilli</taxon>
        <taxon>Bacillales</taxon>
        <taxon>Bacillaceae</taxon>
        <taxon>Alkalicoccus</taxon>
    </lineage>
</organism>
<dbReference type="STRING" id="745820.SAMN04488053_101206"/>
<dbReference type="EMBL" id="FNIL01000001">
    <property type="protein sequence ID" value="SDN23670.1"/>
    <property type="molecule type" value="Genomic_DNA"/>
</dbReference>
<dbReference type="Proteomes" id="UP000198778">
    <property type="component" value="Unassembled WGS sequence"/>
</dbReference>
<dbReference type="SUPFAM" id="SSF158504">
    <property type="entry name" value="BH2638-like"/>
    <property type="match status" value="1"/>
</dbReference>
<name>A0A1G9ZR20_9BACI</name>
<dbReference type="RefSeq" id="WP_090839703.1">
    <property type="nucleotide sequence ID" value="NZ_FNIL01000001.1"/>
</dbReference>
<evidence type="ECO:0000313" key="2">
    <source>
        <dbReference type="Proteomes" id="UP000198778"/>
    </source>
</evidence>
<dbReference type="Gene3D" id="1.10.220.80">
    <property type="entry name" value="BH2638-like"/>
    <property type="match status" value="1"/>
</dbReference>
<dbReference type="NCBIfam" id="NF003353">
    <property type="entry name" value="PRK04387.1"/>
    <property type="match status" value="1"/>
</dbReference>
<dbReference type="InterPro" id="IPR007920">
    <property type="entry name" value="UPF0223"/>
</dbReference>